<evidence type="ECO:0000313" key="1">
    <source>
        <dbReference type="EMBL" id="WNH12285.1"/>
    </source>
</evidence>
<organism evidence="1 2">
    <name type="scientific">Thalassobellus suaedae</name>
    <dbReference type="NCBI Taxonomy" id="3074124"/>
    <lineage>
        <taxon>Bacteria</taxon>
        <taxon>Pseudomonadati</taxon>
        <taxon>Bacteroidota</taxon>
        <taxon>Flavobacteriia</taxon>
        <taxon>Flavobacteriales</taxon>
        <taxon>Flavobacteriaceae</taxon>
        <taxon>Thalassobellus</taxon>
    </lineage>
</organism>
<evidence type="ECO:0000313" key="2">
    <source>
        <dbReference type="Proteomes" id="UP001303407"/>
    </source>
</evidence>
<dbReference type="RefSeq" id="WP_415862266.1">
    <property type="nucleotide sequence ID" value="NZ_CP134536.1"/>
</dbReference>
<dbReference type="Gene3D" id="1.25.40.10">
    <property type="entry name" value="Tetratricopeptide repeat domain"/>
    <property type="match status" value="1"/>
</dbReference>
<dbReference type="Proteomes" id="UP001303407">
    <property type="component" value="Chromosome"/>
</dbReference>
<reference evidence="1 2" key="1">
    <citation type="submission" date="2023-09" db="EMBL/GenBank/DDBJ databases">
        <title>Thalassobella suaedae gen. nov., sp. nov., a marine bacterium of the family Flavobacteriaceae isolated from a halophyte Suaeda japonica.</title>
        <authorList>
            <person name="Lee S.Y."/>
            <person name="Hwang C.Y."/>
        </authorList>
    </citation>
    <scope>NUCLEOTIDE SEQUENCE [LARGE SCALE GENOMIC DNA]</scope>
    <source>
        <strain evidence="1 2">HL-DH10</strain>
    </source>
</reference>
<name>A0ABY9Y2G4_9FLAO</name>
<sequence>MTEKKRTNNIVKHSLSQVLSSKNKKSALQKLKSKLEYSELDRVINNSLRKIEKLSFSVYGNLNPKKISDLGKSEQFYKPLSIEGEINWLQISIKKEKDKIRFFLLQKKKFENYFLLSDFYNAEKILDIVLDKTGISLWYIEARFLLLEYQNEPEKQKLFLSEINEKNKEGTISTVVNFLSQRTEKNLSAYKYDYDISNLFKTKSDSSDGEKETKNLYKFRLNFFEDYDLDDYKYILLFENKNSIIDRYLTLIKVFKVMYLKGENRSFIYYKSLYLFRKMADENLYPLLFAYNLEFDSEKYFDSRYMRIVNLYYQGDYKEVIKQSTNFIQKNPSQFDLLLLYVKSHISLNISYFDITFSESTLINQIGLKIYSLLKNEGNKKTLLYSLYQINKNLNSFNIAGFLNSFLKEEQNIEVDSNLKLLYNNKFNPKFASFFQTENEADLYLNYGLVNFPDSISIKHWLKISKAELSDIEVCEEILLSDNAKILFFKEKYEEAIIEFKKVLNTFPNNLPIIKEAIKFWFKSLVRQKKFNEAISLFVDNYIKDNSSIDKIDSNALLVELRKIRYKAIKRSIDLPIFVELNSEDDPEKSFVLEQYYKIFNKKNPTELFESFLSNETLKVEFFFNRVCNYETLKHSININNTVHRLTERQNIINYLIDNYPKKSEVYKEELNLVSNELIIYEGTQKLDESKIYANDQAIINNELTDIEGLFNRYKTIYNLASKESKVLVITKDSFALFKLGNKDNFQETEVKYSDSALIEVFSELFDLILDKYLFSKYGIVAYLSTRIRHGVLLGEIRPEFEKKNLILSRVGNSEIYEESNIWNKPFFGLDNSQKKKLHEILSKFSYKIDSEIESIIKNKIQIKRGTTNNEGLFNYDFDKTELYQFAHQLSEESDAKIFCQKIIDLIWKRTDANLEVIRSYIDKNIKDSFSLELNNLEKDLRDNFNNNELPQIFTNLIECSTIIENKLSKISSWFRRSGTSIVDFSIQKVFDIVWINTERCFTKIAVECNISYGVNPIIKSNYYIHFTDLFRILVDNMFKYGSYNGSKKEFEFKTLYDDECMIFTFISDKKEEEKDFPFMISEKGHVEINRNKLISEKKSGISKAVKIVKYDLENEDNYIKIDTNGDKFIVTVSIKLEKLVTDE</sequence>
<accession>A0ABY9Y2G4</accession>
<dbReference type="InterPro" id="IPR011990">
    <property type="entry name" value="TPR-like_helical_dom_sf"/>
</dbReference>
<dbReference type="SUPFAM" id="SSF48452">
    <property type="entry name" value="TPR-like"/>
    <property type="match status" value="1"/>
</dbReference>
<proteinExistence type="predicted"/>
<dbReference type="EMBL" id="CP134536">
    <property type="protein sequence ID" value="WNH12285.1"/>
    <property type="molecule type" value="Genomic_DNA"/>
</dbReference>
<gene>
    <name evidence="1" type="ORF">RHP49_15510</name>
</gene>
<keyword evidence="2" id="KW-1185">Reference proteome</keyword>
<protein>
    <submittedName>
        <fullName evidence="1">Uncharacterized protein</fullName>
    </submittedName>
</protein>